<dbReference type="Gene3D" id="6.10.140.1830">
    <property type="match status" value="1"/>
</dbReference>
<dbReference type="Proteomes" id="UP001206128">
    <property type="component" value="Unassembled WGS sequence"/>
</dbReference>
<dbReference type="SMART" id="SM00827">
    <property type="entry name" value="PKS_AT"/>
    <property type="match status" value="1"/>
</dbReference>
<dbReference type="Gene3D" id="3.40.50.720">
    <property type="entry name" value="NAD(P)-binding Rossmann-like Domain"/>
    <property type="match status" value="1"/>
</dbReference>
<keyword evidence="18" id="KW-1185">Reference proteome</keyword>
<evidence type="ECO:0000259" key="16">
    <source>
        <dbReference type="PROSITE" id="PS52004"/>
    </source>
</evidence>
<dbReference type="InterPro" id="IPR014030">
    <property type="entry name" value="Ketoacyl_synth_N"/>
</dbReference>
<evidence type="ECO:0000256" key="10">
    <source>
        <dbReference type="ARBA" id="ARBA00060158"/>
    </source>
</evidence>
<protein>
    <recommendedName>
        <fullName evidence="13">6-deoxyerythronolide-B synthase</fullName>
        <ecNumber evidence="13">2.3.1.94</ecNumber>
    </recommendedName>
</protein>
<comment type="cofactor">
    <cofactor evidence="1">
        <name>pantetheine 4'-phosphate</name>
        <dbReference type="ChEBI" id="CHEBI:47942"/>
    </cofactor>
</comment>
<comment type="subunit">
    <text evidence="12">Homodimer. Erythronolide synthase is composed of EryAI, EryAII and EryAIII multimodular (2 modules) polypeptides each coding for a functional synthase subunit which participates in 2 of the six FAS-like elongation steps required for formation of the polyketide. Module 1, 2, 3, 4, 5, and 6 participating in biosynthesis steps 1, 2, 3, 4, 5, and 6, respectively.</text>
</comment>
<dbReference type="Gene3D" id="1.10.1200.10">
    <property type="entry name" value="ACP-like"/>
    <property type="match status" value="1"/>
</dbReference>
<evidence type="ECO:0000259" key="15">
    <source>
        <dbReference type="PROSITE" id="PS50075"/>
    </source>
</evidence>
<dbReference type="SMART" id="SM01294">
    <property type="entry name" value="PKS_PP_betabranch"/>
    <property type="match status" value="1"/>
</dbReference>
<dbReference type="Pfam" id="PF08659">
    <property type="entry name" value="KR"/>
    <property type="match status" value="1"/>
</dbReference>
<evidence type="ECO:0000256" key="7">
    <source>
        <dbReference type="ARBA" id="ARBA00023268"/>
    </source>
</evidence>
<dbReference type="InterPro" id="IPR009081">
    <property type="entry name" value="PP-bd_ACP"/>
</dbReference>
<keyword evidence="7" id="KW-0511">Multifunctional enzyme</keyword>
<evidence type="ECO:0000256" key="3">
    <source>
        <dbReference type="ARBA" id="ARBA00022553"/>
    </source>
</evidence>
<dbReference type="CDD" id="cd00833">
    <property type="entry name" value="PKS"/>
    <property type="match status" value="1"/>
</dbReference>
<dbReference type="EMBL" id="JAMTCK010000039">
    <property type="protein sequence ID" value="MCP2170488.1"/>
    <property type="molecule type" value="Genomic_DNA"/>
</dbReference>
<dbReference type="Gene3D" id="6.10.40.10">
    <property type="match status" value="1"/>
</dbReference>
<comment type="function">
    <text evidence="10">Involved in the biosynthesis of antibiotic erythromycin via the biosynthesis of its aglycone precursor, 6-deoxyerythronolide B (6-dEB).</text>
</comment>
<dbReference type="PROSITE" id="PS50075">
    <property type="entry name" value="CARRIER"/>
    <property type="match status" value="1"/>
</dbReference>
<comment type="caution">
    <text evidence="17">The sequence shown here is derived from an EMBL/GenBank/DDBJ whole genome shotgun (WGS) entry which is preliminary data.</text>
</comment>
<dbReference type="GO" id="GO:0031177">
    <property type="term" value="F:phosphopantetheine binding"/>
    <property type="evidence" value="ECO:0007669"/>
    <property type="project" value="InterPro"/>
</dbReference>
<sequence>MANEDKLRAYLRRVTAELDEAHQRLREAEDRAGEPIAIIAMSCRFPAGVGSPEDLWDLLVAGGDAISGFPVNRGWDLDRLYDPDPDRPGRCHTREGGFLHDADLFDAALFGISPREALAMDPQQRLLLETSWEAFERAGIAPDSLAGSRTGVFVGSNGHDYAGLLQRTPEGVEGYLGTGNAASIASGRLAYTFGLEGPALTVDTACSASLVALHLAAQALRNGDCALALAGGATVMSTPGFLVEFSRQRGLAPDARCKAFASAANGTGLGEGVGILLLERLSDARRNGHPVLAVVRGSAVNQDGASNGLTAPNGPAQQRVIRQALANAGLPPSQVDVVEAHGTGTSLGDPIEAQAILATYGQDRDRPLWLGSVKSNIGHAQAAAGVAGVIKVVLAMRHGLLPRTLHVDQPTSQVDWSAGAVSLLTEPVAWPETGRPRRAGVSSFGVSGTNAHVILEAAQEQEDDDPPADRRPPVVVPCVLSGRTEAALRAQATRLRTHLDSHPEQHLVDIGHSLATTRSALRHRAAVLATDRATLRAGLDALATGTAAANLVSGTVDAEARTVFVFPGQGSQWVGMAADLLDTAPVFAQRIRDCADALRQHVDWSLVDVLRGNADAPPLDRVDVVQPALFAVMVSLAELWRSHGVQPAAVVGHSQGEIAAACVAGALSLADAARVVALRSKALRALSGRGGMLSVAEDAEALRGRLHRWGDRLAVAAVNGPRSLVVSGEPAALDELHRECESAGLRARRVPVDYASHSAQVEAIHAELLTVLDPITPLPAAIPLYSTLTGGRINTDTCDAEYWYQNLRQTVRFDQAVSALLAAGHTLYVEISPHPVLTMAVQETAEDTAADVATVGSLRRGEGGLDRFLTSLAEAHCHGAAVDWCVLHADSGARRVDLPTYAFQRERYWLTAAEDPATGHADPAQQRFWTAVDQQDLAGLAATLGVTEHDLAPVLPALSDWRREHARTATVDQWRYRVVWKPLGQAGVPALAGTWLVAVPDVDRAEPATLEIIRGLRASGATVLPLEIDTAATDRAALATRISQVVAADAVDGVLSLLSADQRPHPEHPALPAGLAATLVLVQALGDAALDAPLWMVTRGAVAVTETEQLPAPDQALTWGLGRVVGLEHVDRWGGLVDLPGQPDEQTTRLLCAVLAGAADEDQVAVRPAGTFVRRLVPSPGTGSPARRWRPRGTVLVTGGTGVLGPHIARWLARNGAEHLVLTSRRGQAAPGAADLTAELAALGTEVTLAACDVGDREQVAALLAGLREQGRRVRAVVHGAAFIELGSISDTTVPQFGEVVAAKAAGARHLHDLLDPDDLDAFVLFSSIAGVWGSRDHAAYAAANAFLDALAQHRRARGHTATSIAWGVWSAVNPWDTQRVIDGIDNDQLRRRGLALMSPELAFTALGQALDRDETALVVADVDWERFAPVFTSARPRPLLDDLPAVRALTQHTTPRSTEAEPSGGAGLRDRLTGLTEPERDRALVELVRAQVAAVLGHTTPDAVEPGRAFRDLGFDSLTAIELRNRLGAATGLRLAATLVFNHPTPIALARFLRAQLLPDTTTTSAALESLDRLTAVLATADPPPGERAEIGNRLRTLLWKWADNQAPQPSEAAGDLDAATDDEIFELIDTEFGTS</sequence>
<evidence type="ECO:0000256" key="14">
    <source>
        <dbReference type="SAM" id="MobiDB-lite"/>
    </source>
</evidence>
<dbReference type="InterPro" id="IPR050091">
    <property type="entry name" value="PKS_NRPS_Biosynth_Enz"/>
</dbReference>
<dbReference type="CDD" id="cd08952">
    <property type="entry name" value="KR_1_SDR_x"/>
    <property type="match status" value="1"/>
</dbReference>
<dbReference type="GO" id="GO:0004315">
    <property type="term" value="F:3-oxoacyl-[acyl-carrier-protein] synthase activity"/>
    <property type="evidence" value="ECO:0007669"/>
    <property type="project" value="InterPro"/>
</dbReference>
<dbReference type="PANTHER" id="PTHR43775:SF51">
    <property type="entry name" value="INACTIVE PHENOLPHTHIOCEROL SYNTHESIS POLYKETIDE SYNTHASE TYPE I PKS1-RELATED"/>
    <property type="match status" value="1"/>
</dbReference>
<evidence type="ECO:0000256" key="9">
    <source>
        <dbReference type="ARBA" id="ARBA00052442"/>
    </source>
</evidence>
<keyword evidence="4 17" id="KW-0808">Transferase</keyword>
<dbReference type="PROSITE" id="PS00606">
    <property type="entry name" value="KS3_1"/>
    <property type="match status" value="1"/>
</dbReference>
<dbReference type="Pfam" id="PF18369">
    <property type="entry name" value="PKS_DE"/>
    <property type="match status" value="1"/>
</dbReference>
<dbReference type="SUPFAM" id="SSF101173">
    <property type="entry name" value="Docking domain B of the erythromycin polyketide synthase (DEBS)"/>
    <property type="match status" value="1"/>
</dbReference>
<dbReference type="InterPro" id="IPR001227">
    <property type="entry name" value="Ac_transferase_dom_sf"/>
</dbReference>
<dbReference type="InterPro" id="IPR036291">
    <property type="entry name" value="NAD(P)-bd_dom_sf"/>
</dbReference>
<dbReference type="Gene3D" id="3.30.70.3290">
    <property type="match status" value="1"/>
</dbReference>
<proteinExistence type="predicted"/>
<comment type="pathway">
    <text evidence="11">Antibiotic biosynthesis; erythromycin biosynthesis.</text>
</comment>
<gene>
    <name evidence="17" type="ORF">LX83_007379</name>
</gene>
<evidence type="ECO:0000256" key="5">
    <source>
        <dbReference type="ARBA" id="ARBA00022737"/>
    </source>
</evidence>
<evidence type="ECO:0000313" key="17">
    <source>
        <dbReference type="EMBL" id="MCP2170488.1"/>
    </source>
</evidence>
<evidence type="ECO:0000256" key="4">
    <source>
        <dbReference type="ARBA" id="ARBA00022679"/>
    </source>
</evidence>
<evidence type="ECO:0000256" key="12">
    <source>
        <dbReference type="ARBA" id="ARBA00063272"/>
    </source>
</evidence>
<dbReference type="InterPro" id="IPR036736">
    <property type="entry name" value="ACP-like_sf"/>
</dbReference>
<dbReference type="SUPFAM" id="SSF47336">
    <property type="entry name" value="ACP-like"/>
    <property type="match status" value="1"/>
</dbReference>
<dbReference type="InterPro" id="IPR016036">
    <property type="entry name" value="Malonyl_transacylase_ACP-bd"/>
</dbReference>
<dbReference type="InterPro" id="IPR020841">
    <property type="entry name" value="PKS_Beta-ketoAc_synthase_dom"/>
</dbReference>
<dbReference type="SMART" id="SM00823">
    <property type="entry name" value="PKS_PP"/>
    <property type="match status" value="1"/>
</dbReference>
<dbReference type="InterPro" id="IPR013968">
    <property type="entry name" value="PKS_KR"/>
</dbReference>
<dbReference type="GO" id="GO:0047879">
    <property type="term" value="F:erythronolide synthase activity"/>
    <property type="evidence" value="ECO:0007669"/>
    <property type="project" value="UniProtKB-EC"/>
</dbReference>
<dbReference type="InterPro" id="IPR041618">
    <property type="entry name" value="PKS_DE"/>
</dbReference>
<dbReference type="InterPro" id="IPR014043">
    <property type="entry name" value="Acyl_transferase_dom"/>
</dbReference>
<keyword evidence="3" id="KW-0597">Phosphoprotein</keyword>
<dbReference type="InterPro" id="IPR014031">
    <property type="entry name" value="Ketoacyl_synth_C"/>
</dbReference>
<dbReference type="SUPFAM" id="SSF52151">
    <property type="entry name" value="FabD/lysophospholipase-like"/>
    <property type="match status" value="1"/>
</dbReference>
<keyword evidence="6" id="KW-0045">Antibiotic biosynthesis</keyword>
<dbReference type="SUPFAM" id="SSF53901">
    <property type="entry name" value="Thiolase-like"/>
    <property type="match status" value="1"/>
</dbReference>
<dbReference type="FunFam" id="3.40.47.10:FF:000019">
    <property type="entry name" value="Polyketide synthase type I"/>
    <property type="match status" value="1"/>
</dbReference>
<comment type="catalytic activity">
    <reaction evidence="9">
        <text>6 (S)-methylmalonyl-CoA + propanoyl-CoA + 6 NADPH + 12 H(+) = 6-deoxyerythronolide B + 6 CO2 + 6 NADP(+) + 7 CoA + H2O</text>
        <dbReference type="Rhea" id="RHEA:23068"/>
        <dbReference type="ChEBI" id="CHEBI:15377"/>
        <dbReference type="ChEBI" id="CHEBI:15378"/>
        <dbReference type="ChEBI" id="CHEBI:16089"/>
        <dbReference type="ChEBI" id="CHEBI:16526"/>
        <dbReference type="ChEBI" id="CHEBI:57287"/>
        <dbReference type="ChEBI" id="CHEBI:57327"/>
        <dbReference type="ChEBI" id="CHEBI:57392"/>
        <dbReference type="ChEBI" id="CHEBI:57783"/>
        <dbReference type="ChEBI" id="CHEBI:58349"/>
        <dbReference type="EC" id="2.3.1.94"/>
    </reaction>
</comment>
<dbReference type="SUPFAM" id="SSF51735">
    <property type="entry name" value="NAD(P)-binding Rossmann-fold domains"/>
    <property type="match status" value="2"/>
</dbReference>
<dbReference type="GO" id="GO:0004312">
    <property type="term" value="F:fatty acid synthase activity"/>
    <property type="evidence" value="ECO:0007669"/>
    <property type="project" value="TreeGrafter"/>
</dbReference>
<name>A0AAE3GQU3_9PSEU</name>
<dbReference type="Gene3D" id="3.40.366.10">
    <property type="entry name" value="Malonyl-Coenzyme A Acyl Carrier Protein, domain 2"/>
    <property type="match status" value="1"/>
</dbReference>
<evidence type="ECO:0000256" key="8">
    <source>
        <dbReference type="ARBA" id="ARBA00023315"/>
    </source>
</evidence>
<dbReference type="NCBIfam" id="NF045894">
    <property type="entry name" value="PKS_plus_SDR"/>
    <property type="match status" value="1"/>
</dbReference>
<dbReference type="FunFam" id="3.40.366.10:FF:000002">
    <property type="entry name" value="Probable polyketide synthase 2"/>
    <property type="match status" value="1"/>
</dbReference>
<dbReference type="Pfam" id="PF08990">
    <property type="entry name" value="Docking"/>
    <property type="match status" value="1"/>
</dbReference>
<feature type="domain" description="Carrier" evidence="15">
    <location>
        <begin position="1483"/>
        <end position="1558"/>
    </location>
</feature>
<evidence type="ECO:0000256" key="6">
    <source>
        <dbReference type="ARBA" id="ARBA00023194"/>
    </source>
</evidence>
<accession>A0AAE3GQU3</accession>
<dbReference type="Pfam" id="PF00550">
    <property type="entry name" value="PP-binding"/>
    <property type="match status" value="1"/>
</dbReference>
<reference evidence="17" key="1">
    <citation type="submission" date="2022-06" db="EMBL/GenBank/DDBJ databases">
        <title>Genomic Encyclopedia of Archaeal and Bacterial Type Strains, Phase II (KMG-II): from individual species to whole genera.</title>
        <authorList>
            <person name="Goeker M."/>
        </authorList>
    </citation>
    <scope>NUCLEOTIDE SEQUENCE</scope>
    <source>
        <strain evidence="17">DSM 43935</strain>
    </source>
</reference>
<evidence type="ECO:0000256" key="13">
    <source>
        <dbReference type="ARBA" id="ARBA00066981"/>
    </source>
</evidence>
<evidence type="ECO:0000256" key="11">
    <source>
        <dbReference type="ARBA" id="ARBA00060622"/>
    </source>
</evidence>
<dbReference type="InterPro" id="IPR020806">
    <property type="entry name" value="PKS_PP-bd"/>
</dbReference>
<dbReference type="GO" id="GO:0006633">
    <property type="term" value="P:fatty acid biosynthetic process"/>
    <property type="evidence" value="ECO:0007669"/>
    <property type="project" value="InterPro"/>
</dbReference>
<dbReference type="SUPFAM" id="SSF55048">
    <property type="entry name" value="Probable ACP-binding domain of malonyl-CoA ACP transacylase"/>
    <property type="match status" value="1"/>
</dbReference>
<dbReference type="InterPro" id="IPR016039">
    <property type="entry name" value="Thiolase-like"/>
</dbReference>
<evidence type="ECO:0000313" key="18">
    <source>
        <dbReference type="Proteomes" id="UP001206128"/>
    </source>
</evidence>
<dbReference type="InterPro" id="IPR016035">
    <property type="entry name" value="Acyl_Trfase/lysoPLipase"/>
</dbReference>
<dbReference type="InterPro" id="IPR032821">
    <property type="entry name" value="PKS_assoc"/>
</dbReference>
<dbReference type="InterPro" id="IPR018201">
    <property type="entry name" value="Ketoacyl_synth_AS"/>
</dbReference>
<dbReference type="InterPro" id="IPR057326">
    <property type="entry name" value="KR_dom"/>
</dbReference>
<dbReference type="Pfam" id="PF16197">
    <property type="entry name" value="KAsynt_C_assoc"/>
    <property type="match status" value="1"/>
</dbReference>
<keyword evidence="5" id="KW-0677">Repeat</keyword>
<feature type="region of interest" description="Disordered" evidence="14">
    <location>
        <begin position="1451"/>
        <end position="1473"/>
    </location>
</feature>
<dbReference type="PROSITE" id="PS00012">
    <property type="entry name" value="PHOSPHOPANTETHEINE"/>
    <property type="match status" value="1"/>
</dbReference>
<dbReference type="PROSITE" id="PS52004">
    <property type="entry name" value="KS3_2"/>
    <property type="match status" value="1"/>
</dbReference>
<organism evidence="17 18">
    <name type="scientific">Goodfellowiella coeruleoviolacea</name>
    <dbReference type="NCBI Taxonomy" id="334858"/>
    <lineage>
        <taxon>Bacteria</taxon>
        <taxon>Bacillati</taxon>
        <taxon>Actinomycetota</taxon>
        <taxon>Actinomycetes</taxon>
        <taxon>Pseudonocardiales</taxon>
        <taxon>Pseudonocardiaceae</taxon>
        <taxon>Goodfellowiella</taxon>
    </lineage>
</organism>
<dbReference type="SMART" id="SM00822">
    <property type="entry name" value="PKS_KR"/>
    <property type="match status" value="1"/>
</dbReference>
<feature type="domain" description="Ketosynthase family 3 (KS3)" evidence="16">
    <location>
        <begin position="33"/>
        <end position="457"/>
    </location>
</feature>
<dbReference type="EC" id="2.3.1.94" evidence="13"/>
<dbReference type="PANTHER" id="PTHR43775">
    <property type="entry name" value="FATTY ACID SYNTHASE"/>
    <property type="match status" value="1"/>
</dbReference>
<dbReference type="Pfam" id="PF02801">
    <property type="entry name" value="Ketoacyl-synt_C"/>
    <property type="match status" value="1"/>
</dbReference>
<keyword evidence="8" id="KW-0012">Acyltransferase</keyword>
<dbReference type="InterPro" id="IPR036299">
    <property type="entry name" value="Polyketide_synth_docking_sf"/>
</dbReference>
<dbReference type="SMART" id="SM00825">
    <property type="entry name" value="PKS_KS"/>
    <property type="match status" value="1"/>
</dbReference>
<dbReference type="InterPro" id="IPR015083">
    <property type="entry name" value="NorB/c/GfsB-D-like_docking"/>
</dbReference>
<dbReference type="InterPro" id="IPR006162">
    <property type="entry name" value="Ppantetheine_attach_site"/>
</dbReference>
<dbReference type="FunFam" id="1.10.1200.10:FF:000007">
    <property type="entry name" value="Probable polyketide synthase pks17"/>
    <property type="match status" value="1"/>
</dbReference>
<keyword evidence="2" id="KW-0596">Phosphopantetheine</keyword>
<dbReference type="Gene3D" id="3.40.47.10">
    <property type="match status" value="1"/>
</dbReference>
<evidence type="ECO:0000256" key="2">
    <source>
        <dbReference type="ARBA" id="ARBA00022450"/>
    </source>
</evidence>
<evidence type="ECO:0000256" key="1">
    <source>
        <dbReference type="ARBA" id="ARBA00001957"/>
    </source>
</evidence>
<dbReference type="Pfam" id="PF00698">
    <property type="entry name" value="Acyl_transf_1"/>
    <property type="match status" value="1"/>
</dbReference>
<dbReference type="GO" id="GO:0033068">
    <property type="term" value="P:macrolide biosynthetic process"/>
    <property type="evidence" value="ECO:0007669"/>
    <property type="project" value="UniProtKB-ARBA"/>
</dbReference>
<dbReference type="Pfam" id="PF00109">
    <property type="entry name" value="ketoacyl-synt"/>
    <property type="match status" value="1"/>
</dbReference>